<name>A0A7S8IYM1_9BACT</name>
<evidence type="ECO:0000313" key="3">
    <source>
        <dbReference type="Proteomes" id="UP000593737"/>
    </source>
</evidence>
<protein>
    <submittedName>
        <fullName evidence="2">Uncharacterized protein</fullName>
    </submittedName>
</protein>
<dbReference type="KEGG" id="nkf:Nkreftii_001182"/>
<organism evidence="2 3">
    <name type="scientific">Candidatus Nitrospira kreftii</name>
    <dbReference type="NCBI Taxonomy" id="2652173"/>
    <lineage>
        <taxon>Bacteria</taxon>
        <taxon>Pseudomonadati</taxon>
        <taxon>Nitrospirota</taxon>
        <taxon>Nitrospiria</taxon>
        <taxon>Nitrospirales</taxon>
        <taxon>Nitrospiraceae</taxon>
        <taxon>Nitrospira</taxon>
    </lineage>
</organism>
<feature type="transmembrane region" description="Helical" evidence="1">
    <location>
        <begin position="28"/>
        <end position="46"/>
    </location>
</feature>
<keyword evidence="1" id="KW-1133">Transmembrane helix</keyword>
<gene>
    <name evidence="2" type="ORF">Nkreftii_001182</name>
</gene>
<dbReference type="EMBL" id="CP047423">
    <property type="protein sequence ID" value="QPD03408.1"/>
    <property type="molecule type" value="Genomic_DNA"/>
</dbReference>
<keyword evidence="1" id="KW-0812">Transmembrane</keyword>
<accession>A0A7S8IYM1</accession>
<keyword evidence="1" id="KW-0472">Membrane</keyword>
<sequence>MATPIRAPNARQLDPLEDKAGDALRYRWGWLMGLAFGALTAAYRYAG</sequence>
<evidence type="ECO:0000313" key="2">
    <source>
        <dbReference type="EMBL" id="QPD03408.1"/>
    </source>
</evidence>
<dbReference type="AlphaFoldDB" id="A0A7S8IYM1"/>
<proteinExistence type="predicted"/>
<reference evidence="2 3" key="1">
    <citation type="journal article" date="2020" name="ISME J.">
        <title>Enrichment and physiological characterization of a novel comammox Nitrospira indicates ammonium inhibition of complete nitrification.</title>
        <authorList>
            <person name="Sakoula D."/>
            <person name="Koch H."/>
            <person name="Frank J."/>
            <person name="Jetten M.S.M."/>
            <person name="van Kessel M.A.H.J."/>
            <person name="Lucker S."/>
        </authorList>
    </citation>
    <scope>NUCLEOTIDE SEQUENCE [LARGE SCALE GENOMIC DNA]</scope>
    <source>
        <strain evidence="2">Comreactor17</strain>
    </source>
</reference>
<evidence type="ECO:0000256" key="1">
    <source>
        <dbReference type="SAM" id="Phobius"/>
    </source>
</evidence>
<dbReference type="Proteomes" id="UP000593737">
    <property type="component" value="Chromosome"/>
</dbReference>